<dbReference type="InterPro" id="IPR057601">
    <property type="entry name" value="Oar-like_b-barrel"/>
</dbReference>
<proteinExistence type="predicted"/>
<dbReference type="EMBL" id="AP014548">
    <property type="protein sequence ID" value="BAO54569.1"/>
    <property type="molecule type" value="Genomic_DNA"/>
</dbReference>
<evidence type="ECO:0000259" key="7">
    <source>
        <dbReference type="Pfam" id="PF07715"/>
    </source>
</evidence>
<keyword evidence="3" id="KW-1134">Transmembrane beta strand</keyword>
<dbReference type="InterPro" id="IPR012910">
    <property type="entry name" value="Plug_dom"/>
</dbReference>
<feature type="domain" description="TonB-dependent receptor plug" evidence="7">
    <location>
        <begin position="113"/>
        <end position="219"/>
    </location>
</feature>
<comment type="subcellular location">
    <subcellularLocation>
        <location evidence="1">Cell outer membrane</location>
        <topology evidence="1">Multi-pass membrane protein</topology>
    </subcellularLocation>
</comment>
<dbReference type="PANTHER" id="PTHR30069">
    <property type="entry name" value="TONB-DEPENDENT OUTER MEMBRANE RECEPTOR"/>
    <property type="match status" value="1"/>
</dbReference>
<dbReference type="InterPro" id="IPR036942">
    <property type="entry name" value="Beta-barrel_TonB_sf"/>
</dbReference>
<dbReference type="InterPro" id="IPR037066">
    <property type="entry name" value="Plug_dom_sf"/>
</dbReference>
<dbReference type="KEGG" id="nmf:NMS_0560"/>
<dbReference type="InterPro" id="IPR039426">
    <property type="entry name" value="TonB-dep_rcpt-like"/>
</dbReference>
<accession>W8VNN8</accession>
<dbReference type="Pfam" id="PF25183">
    <property type="entry name" value="OMP_b-brl_4"/>
    <property type="match status" value="2"/>
</dbReference>
<dbReference type="Pfam" id="PF13620">
    <property type="entry name" value="CarboxypepD_reg"/>
    <property type="match status" value="1"/>
</dbReference>
<dbReference type="PANTHER" id="PTHR30069:SF46">
    <property type="entry name" value="OAR PROTEIN"/>
    <property type="match status" value="1"/>
</dbReference>
<dbReference type="GO" id="GO:0015344">
    <property type="term" value="F:siderophore uptake transmembrane transporter activity"/>
    <property type="evidence" value="ECO:0007669"/>
    <property type="project" value="TreeGrafter"/>
</dbReference>
<dbReference type="GO" id="GO:0009279">
    <property type="term" value="C:cell outer membrane"/>
    <property type="evidence" value="ECO:0007669"/>
    <property type="project" value="UniProtKB-SubCell"/>
</dbReference>
<sequence length="1069" mass="116896">MGQGVTTSSINGRVLEGENQPLLGATVIAVHTPTGTKYGSVTDFEGYYRINNMRVGGPYNITITYVGKQDLALTDIYLQLGESEQINATLAESTNALDEIVIQAQRNGIFDSSQTGPSTNISTREIQALPTVTRDISDLLRKTPQASVGENGSISLAGVNNRYNSFYIDGAVSNDVFGLAGSGTNGGQIGVNPISLDAIESFSVNLAPFDVRQSGFAGGAINAITRSGTNTWSGSAYGYYRDENLAGKTPGGFNAEDREKLDPFTASRIGARIGGPIIEDKLFFFLNYERQDEESPRFFDAAAYNGDSSVTDIQNLRQNLIDTFNYNPGGFEDGTQSLISDTFTARLDYNLDDKNTFTLKHNYVSGESNSPSLSNANNINFANAGVLFLSETNSSTFEWRTTNGSNLSNNLVIGYTTVNDDRDPIGRNFPRVQIEDGNNGSITLGSEAFSTGNILDQTLFNVTNNFEIQSGAHNFTLGANFEYFDVRNVFVRQNFGQYQFLSLADFNTYFDNNPNNDVAADAYDYSYSLLDPAGTTGDDITAAAAAFNYSQLGFYAQDAWNLTENFRLTYGIRVDVPYFEDGTVNDDFNTRTVALLEAAGKDLQGARVGKPIASRLHVAPRLGINWDVKGDNTTQVRGGIGIFTSRIPLVWPGGAYNNNGVSVGSVDERDFPNREVFFNADPSNQPIGNGAAPGSGELGGQIDLFAPDFKLPQRLKYNIGIDQKLGVWGLIASADFLYNDVINDVTYQNLNTVGPIGTLNGADNRFFYGRNRIDDTYSNIYLGTNTNDGYSYNATFTLTKPVQNGFGGQVSYTYGDGEAVFEGTSSQNSSQWRNVLTVNGKNTATLQNSQFATGHQIIANATYDLTWNENISTTFGLFYTGQNGGRISYIYNEGRDLLGDDSRDNALLYVPANASEINLVPLTRNGVTFSPAEQYAALDQFIENDEYLRTRRGQYAEANASRASWNHSIDLKILQNFSIYTGADKQNKNTLQLSVDLFNVANLLNKDWGERTFVPGFGEVGLVTTERGGPNPEFTFDPTFTNDDVEVIDDGGTRSSRWQGQIGLRYIFN</sequence>
<keyword evidence="5" id="KW-0472">Membrane</keyword>
<dbReference type="STRING" id="1454201.NMS_0560"/>
<dbReference type="Gene3D" id="2.40.170.20">
    <property type="entry name" value="TonB-dependent receptor, beta-barrel domain"/>
    <property type="match status" value="1"/>
</dbReference>
<evidence type="ECO:0000313" key="9">
    <source>
        <dbReference type="EMBL" id="BAO54569.1"/>
    </source>
</evidence>
<evidence type="ECO:0000256" key="1">
    <source>
        <dbReference type="ARBA" id="ARBA00004571"/>
    </source>
</evidence>
<evidence type="ECO:0000256" key="3">
    <source>
        <dbReference type="ARBA" id="ARBA00022452"/>
    </source>
</evidence>
<dbReference type="Gene3D" id="2.170.130.10">
    <property type="entry name" value="TonB-dependent receptor, plug domain"/>
    <property type="match status" value="1"/>
</dbReference>
<dbReference type="SUPFAM" id="SSF56935">
    <property type="entry name" value="Porins"/>
    <property type="match status" value="1"/>
</dbReference>
<dbReference type="Gene3D" id="2.60.40.1120">
    <property type="entry name" value="Carboxypeptidase-like, regulatory domain"/>
    <property type="match status" value="1"/>
</dbReference>
<dbReference type="Proteomes" id="UP000031760">
    <property type="component" value="Chromosome"/>
</dbReference>
<keyword evidence="6" id="KW-0998">Cell outer membrane</keyword>
<dbReference type="HOGENOM" id="CLU_006298_1_0_10"/>
<keyword evidence="9" id="KW-0675">Receptor</keyword>
<evidence type="ECO:0000259" key="8">
    <source>
        <dbReference type="Pfam" id="PF25183"/>
    </source>
</evidence>
<dbReference type="GO" id="GO:0044718">
    <property type="term" value="P:siderophore transmembrane transport"/>
    <property type="evidence" value="ECO:0007669"/>
    <property type="project" value="TreeGrafter"/>
</dbReference>
<evidence type="ECO:0000256" key="5">
    <source>
        <dbReference type="ARBA" id="ARBA00023136"/>
    </source>
</evidence>
<dbReference type="AlphaFoldDB" id="W8VNN8"/>
<organism evidence="9 10">
    <name type="scientific">Nonlabens marinus S1-08</name>
    <dbReference type="NCBI Taxonomy" id="1454201"/>
    <lineage>
        <taxon>Bacteria</taxon>
        <taxon>Pseudomonadati</taxon>
        <taxon>Bacteroidota</taxon>
        <taxon>Flavobacteriia</taxon>
        <taxon>Flavobacteriales</taxon>
        <taxon>Flavobacteriaceae</taxon>
        <taxon>Nonlabens</taxon>
    </lineage>
</organism>
<evidence type="ECO:0000256" key="6">
    <source>
        <dbReference type="ARBA" id="ARBA00023237"/>
    </source>
</evidence>
<gene>
    <name evidence="9" type="ORF">NMS_0560</name>
</gene>
<feature type="domain" description="TonB-dependent transporter Oar-like beta-barrel" evidence="8">
    <location>
        <begin position="337"/>
        <end position="1005"/>
    </location>
</feature>
<keyword evidence="4" id="KW-0812">Transmembrane</keyword>
<dbReference type="Pfam" id="PF07715">
    <property type="entry name" value="Plug"/>
    <property type="match status" value="1"/>
</dbReference>
<evidence type="ECO:0000256" key="4">
    <source>
        <dbReference type="ARBA" id="ARBA00022692"/>
    </source>
</evidence>
<dbReference type="SUPFAM" id="SSF49464">
    <property type="entry name" value="Carboxypeptidase regulatory domain-like"/>
    <property type="match status" value="1"/>
</dbReference>
<feature type="domain" description="TonB-dependent transporter Oar-like beta-barrel" evidence="8">
    <location>
        <begin position="224"/>
        <end position="309"/>
    </location>
</feature>
<reference evidence="9 10" key="1">
    <citation type="journal article" date="2014" name="Proc. Natl. Acad. Sci. U.S.A.">
        <title>Functional characterization of flavobacteria rhodopsins reveals a unique class of light-driven chloride pump in bacteria.</title>
        <authorList>
            <person name="Yoshizawa S."/>
            <person name="Kumagai Y."/>
            <person name="Kim H."/>
            <person name="Ogura Y."/>
            <person name="Hayashi T."/>
            <person name="Iwasaki W."/>
            <person name="DeLong E.F."/>
            <person name="Kogure K."/>
        </authorList>
    </citation>
    <scope>NUCLEOTIDE SEQUENCE [LARGE SCALE GENOMIC DNA]</scope>
    <source>
        <strain evidence="9 10">S1-08</strain>
    </source>
</reference>
<evidence type="ECO:0000313" key="10">
    <source>
        <dbReference type="Proteomes" id="UP000031760"/>
    </source>
</evidence>
<keyword evidence="2" id="KW-0813">Transport</keyword>
<name>W8VNN8_9FLAO</name>
<keyword evidence="10" id="KW-1185">Reference proteome</keyword>
<evidence type="ECO:0000256" key="2">
    <source>
        <dbReference type="ARBA" id="ARBA00022448"/>
    </source>
</evidence>
<dbReference type="InterPro" id="IPR008969">
    <property type="entry name" value="CarboxyPept-like_regulatory"/>
</dbReference>
<protein>
    <submittedName>
        <fullName evidence="9">TonB-dependent receptor</fullName>
    </submittedName>
</protein>